<feature type="domain" description="EamA" evidence="2">
    <location>
        <begin position="8"/>
        <end position="140"/>
    </location>
</feature>
<feature type="transmembrane region" description="Helical" evidence="1">
    <location>
        <begin position="151"/>
        <end position="170"/>
    </location>
</feature>
<dbReference type="Pfam" id="PF00892">
    <property type="entry name" value="EamA"/>
    <property type="match status" value="2"/>
</dbReference>
<feature type="transmembrane region" description="Helical" evidence="1">
    <location>
        <begin position="12"/>
        <end position="30"/>
    </location>
</feature>
<dbReference type="InterPro" id="IPR037185">
    <property type="entry name" value="EmrE-like"/>
</dbReference>
<dbReference type="PANTHER" id="PTHR22911">
    <property type="entry name" value="ACYL-MALONYL CONDENSING ENZYME-RELATED"/>
    <property type="match status" value="1"/>
</dbReference>
<dbReference type="AlphaFoldDB" id="A0A381QJZ2"/>
<keyword evidence="1" id="KW-0472">Membrane</keyword>
<dbReference type="SUPFAM" id="SSF103481">
    <property type="entry name" value="Multidrug resistance efflux transporter EmrE"/>
    <property type="match status" value="2"/>
</dbReference>
<keyword evidence="1" id="KW-0812">Transmembrane</keyword>
<sequence>MHSPNRKIGVPVVLLAGICWSTGGLIYRWIEAASAWQVLFFRSISLFVMLLLWLLIRYRYNLIEALIRAGVPALVGGACLSIAFTGFILALEHTSVANAMFVLAASPFFTAALARVLLREAIFWYTWLAMALAAVGLGIMTSGEMNAGGGLGNLFALLTALGFSGMAISLRSRPETDMLPTILYASLFASVFAAVAIVASHEGFDLLPIDLSYSISLGIFQVGLGFLLFTLGARHLPAVELNLLSLTEIIVGPILVWIVIGETPINSTLIGGAVIISAIVVIAILGAAQSKHPVKVETPFS</sequence>
<feature type="transmembrane region" description="Helical" evidence="1">
    <location>
        <begin position="36"/>
        <end position="56"/>
    </location>
</feature>
<feature type="transmembrane region" description="Helical" evidence="1">
    <location>
        <begin position="241"/>
        <end position="260"/>
    </location>
</feature>
<evidence type="ECO:0000256" key="1">
    <source>
        <dbReference type="SAM" id="Phobius"/>
    </source>
</evidence>
<name>A0A381QJZ2_9ZZZZ</name>
<accession>A0A381QJZ2</accession>
<organism evidence="3">
    <name type="scientific">marine metagenome</name>
    <dbReference type="NCBI Taxonomy" id="408172"/>
    <lineage>
        <taxon>unclassified sequences</taxon>
        <taxon>metagenomes</taxon>
        <taxon>ecological metagenomes</taxon>
    </lineage>
</organism>
<proteinExistence type="predicted"/>
<keyword evidence="1" id="KW-1133">Transmembrane helix</keyword>
<gene>
    <name evidence="3" type="ORF">METZ01_LOCUS32164</name>
</gene>
<feature type="domain" description="EamA" evidence="2">
    <location>
        <begin position="151"/>
        <end position="283"/>
    </location>
</feature>
<dbReference type="EMBL" id="UINC01001382">
    <property type="protein sequence ID" value="SUZ79310.1"/>
    <property type="molecule type" value="Genomic_DNA"/>
</dbReference>
<evidence type="ECO:0000313" key="3">
    <source>
        <dbReference type="EMBL" id="SUZ79310.1"/>
    </source>
</evidence>
<evidence type="ECO:0000259" key="2">
    <source>
        <dbReference type="Pfam" id="PF00892"/>
    </source>
</evidence>
<feature type="transmembrane region" description="Helical" evidence="1">
    <location>
        <begin position="121"/>
        <end position="139"/>
    </location>
</feature>
<feature type="transmembrane region" description="Helical" evidence="1">
    <location>
        <begin position="266"/>
        <end position="288"/>
    </location>
</feature>
<dbReference type="PANTHER" id="PTHR22911:SF137">
    <property type="entry name" value="SOLUTE CARRIER FAMILY 35 MEMBER G2-RELATED"/>
    <property type="match status" value="1"/>
</dbReference>
<feature type="transmembrane region" description="Helical" evidence="1">
    <location>
        <begin position="182"/>
        <end position="199"/>
    </location>
</feature>
<protein>
    <recommendedName>
        <fullName evidence="2">EamA domain-containing protein</fullName>
    </recommendedName>
</protein>
<dbReference type="GO" id="GO:0016020">
    <property type="term" value="C:membrane"/>
    <property type="evidence" value="ECO:0007669"/>
    <property type="project" value="InterPro"/>
</dbReference>
<reference evidence="3" key="1">
    <citation type="submission" date="2018-05" db="EMBL/GenBank/DDBJ databases">
        <authorList>
            <person name="Lanie J.A."/>
            <person name="Ng W.-L."/>
            <person name="Kazmierczak K.M."/>
            <person name="Andrzejewski T.M."/>
            <person name="Davidsen T.M."/>
            <person name="Wayne K.J."/>
            <person name="Tettelin H."/>
            <person name="Glass J.I."/>
            <person name="Rusch D."/>
            <person name="Podicherti R."/>
            <person name="Tsui H.-C.T."/>
            <person name="Winkler M.E."/>
        </authorList>
    </citation>
    <scope>NUCLEOTIDE SEQUENCE</scope>
</reference>
<feature type="transmembrane region" description="Helical" evidence="1">
    <location>
        <begin position="96"/>
        <end position="114"/>
    </location>
</feature>
<dbReference type="InterPro" id="IPR000620">
    <property type="entry name" value="EamA_dom"/>
</dbReference>
<feature type="transmembrane region" description="Helical" evidence="1">
    <location>
        <begin position="65"/>
        <end position="90"/>
    </location>
</feature>
<feature type="transmembrane region" description="Helical" evidence="1">
    <location>
        <begin position="211"/>
        <end position="229"/>
    </location>
</feature>